<evidence type="ECO:0000256" key="1">
    <source>
        <dbReference type="SAM" id="Phobius"/>
    </source>
</evidence>
<dbReference type="AlphaFoldDB" id="A0A7Y7WW75"/>
<dbReference type="RefSeq" id="WP_177104006.1">
    <property type="nucleotide sequence ID" value="NZ_JACAQA010000032.1"/>
</dbReference>
<feature type="transmembrane region" description="Helical" evidence="1">
    <location>
        <begin position="40"/>
        <end position="62"/>
    </location>
</feature>
<sequence length="233" mass="24476">MTYLYAPSENADLANRSFLAASRQSASEQAGIAPKPATPLFAFGYGMAMTFLLCFGTGSAMTPQGGGQRESRQSAKEYKATAENLSVVVTHEAPAPRTAAEALAYVRSVLKPAVTELASMFQVSRQAIYNWQSGEYIAETNQALLFELAAAADTILAHPLSGKINVKRKLPGGETLLEAIGGGASGSEVAGKLISMAEKEGAQRAAVESRLGHRNRSAVDLSTVGSPGMYESV</sequence>
<comment type="caution">
    <text evidence="2">The sequence shown here is derived from an EMBL/GenBank/DDBJ whole genome shotgun (WGS) entry which is preliminary data.</text>
</comment>
<gene>
    <name evidence="2" type="ORF">HX830_28455</name>
</gene>
<name>A0A7Y7WW75_9PSED</name>
<dbReference type="Proteomes" id="UP000522864">
    <property type="component" value="Unassembled WGS sequence"/>
</dbReference>
<reference evidence="2 3" key="1">
    <citation type="submission" date="2020-04" db="EMBL/GenBank/DDBJ databases">
        <title>Molecular characterization of pseudomonads from Agaricus bisporus reveal novel blotch 2 pathogens in Western Europe.</title>
        <authorList>
            <person name="Taparia T."/>
            <person name="Krijger M."/>
            <person name="Haynes E."/>
            <person name="Elpinstone J.G."/>
            <person name="Noble R."/>
            <person name="Van Der Wolf J."/>
        </authorList>
    </citation>
    <scope>NUCLEOTIDE SEQUENCE [LARGE SCALE GENOMIC DNA]</scope>
    <source>
        <strain evidence="2 3">G9001</strain>
    </source>
</reference>
<proteinExistence type="predicted"/>
<evidence type="ECO:0000313" key="2">
    <source>
        <dbReference type="EMBL" id="NWB88808.1"/>
    </source>
</evidence>
<accession>A0A7Y7WW75</accession>
<evidence type="ECO:0000313" key="3">
    <source>
        <dbReference type="Proteomes" id="UP000522864"/>
    </source>
</evidence>
<dbReference type="EMBL" id="JACAQA010000032">
    <property type="protein sequence ID" value="NWB88808.1"/>
    <property type="molecule type" value="Genomic_DNA"/>
</dbReference>
<organism evidence="2 3">
    <name type="scientific">Pseudomonas gingeri</name>
    <dbReference type="NCBI Taxonomy" id="117681"/>
    <lineage>
        <taxon>Bacteria</taxon>
        <taxon>Pseudomonadati</taxon>
        <taxon>Pseudomonadota</taxon>
        <taxon>Gammaproteobacteria</taxon>
        <taxon>Pseudomonadales</taxon>
        <taxon>Pseudomonadaceae</taxon>
        <taxon>Pseudomonas</taxon>
    </lineage>
</organism>
<keyword evidence="1" id="KW-0812">Transmembrane</keyword>
<keyword evidence="1" id="KW-0472">Membrane</keyword>
<protein>
    <submittedName>
        <fullName evidence="2">Cro/Cl family transcriptional regulator</fullName>
    </submittedName>
</protein>
<keyword evidence="1" id="KW-1133">Transmembrane helix</keyword>